<gene>
    <name evidence="2" type="ORF">JIN81_00780</name>
</gene>
<proteinExistence type="predicted"/>
<dbReference type="PROSITE" id="PS51257">
    <property type="entry name" value="PROKAR_LIPOPROTEIN"/>
    <property type="match status" value="1"/>
</dbReference>
<dbReference type="InterPro" id="IPR011050">
    <property type="entry name" value="Pectin_lyase_fold/virulence"/>
</dbReference>
<dbReference type="InterPro" id="IPR006626">
    <property type="entry name" value="PbH1"/>
</dbReference>
<dbReference type="InterPro" id="IPR039448">
    <property type="entry name" value="Beta_helix"/>
</dbReference>
<dbReference type="SMART" id="SM00710">
    <property type="entry name" value="PbH1"/>
    <property type="match status" value="7"/>
</dbReference>
<comment type="caution">
    <text evidence="2">The sequence shown here is derived from an EMBL/GenBank/DDBJ whole genome shotgun (WGS) entry which is preliminary data.</text>
</comment>
<dbReference type="Gene3D" id="2.160.20.10">
    <property type="entry name" value="Single-stranded right-handed beta-helix, Pectin lyase-like"/>
    <property type="match status" value="1"/>
</dbReference>
<dbReference type="Proteomes" id="UP000658278">
    <property type="component" value="Unassembled WGS sequence"/>
</dbReference>
<reference evidence="2" key="1">
    <citation type="submission" date="2021-01" db="EMBL/GenBank/DDBJ databases">
        <title>Modified the classification status of verrucomicrobia.</title>
        <authorList>
            <person name="Feng X."/>
        </authorList>
    </citation>
    <scope>NUCLEOTIDE SEQUENCE</scope>
    <source>
        <strain evidence="2">KCTC 22201</strain>
    </source>
</reference>
<dbReference type="EMBL" id="JAENII010000001">
    <property type="protein sequence ID" value="MBK1825538.1"/>
    <property type="molecule type" value="Genomic_DNA"/>
</dbReference>
<keyword evidence="3" id="KW-1185">Reference proteome</keyword>
<dbReference type="AlphaFoldDB" id="A0A934R986"/>
<evidence type="ECO:0000313" key="3">
    <source>
        <dbReference type="Proteomes" id="UP000658278"/>
    </source>
</evidence>
<protein>
    <submittedName>
        <fullName evidence="2">Right-handed parallel beta-helix repeat-containing protein</fullName>
    </submittedName>
</protein>
<feature type="domain" description="Right handed beta helix" evidence="1">
    <location>
        <begin position="328"/>
        <end position="436"/>
    </location>
</feature>
<dbReference type="SUPFAM" id="SSF51126">
    <property type="entry name" value="Pectin lyase-like"/>
    <property type="match status" value="1"/>
</dbReference>
<organism evidence="2 3">
    <name type="scientific">Haloferula rosea</name>
    <dbReference type="NCBI Taxonomy" id="490093"/>
    <lineage>
        <taxon>Bacteria</taxon>
        <taxon>Pseudomonadati</taxon>
        <taxon>Verrucomicrobiota</taxon>
        <taxon>Verrucomicrobiia</taxon>
        <taxon>Verrucomicrobiales</taxon>
        <taxon>Verrucomicrobiaceae</taxon>
        <taxon>Haloferula</taxon>
    </lineage>
</organism>
<dbReference type="RefSeq" id="WP_200275260.1">
    <property type="nucleotide sequence ID" value="NZ_JAENII010000001.1"/>
</dbReference>
<name>A0A934R986_9BACT</name>
<dbReference type="InterPro" id="IPR012334">
    <property type="entry name" value="Pectin_lyas_fold"/>
</dbReference>
<dbReference type="Pfam" id="PF13229">
    <property type="entry name" value="Beta_helix"/>
    <property type="match status" value="1"/>
</dbReference>
<sequence>MKKEALRLGLGLVAMIGCLTAREIIVEPGGEIRDLVAARDAVRKLRAGGEMGDIDVVLHQGVYALKNPLVFGLQDSAPAGAVTRYRAAQGASPLISGGRVITDWEKSDLQDGKVWMAKVPWAKGDAFFHCLYDGSKLLQRARSEGFSVSCGGVRKMYAGKVKDRIHFTYTKDLLKPVGNLEDLELYGRPTRAWLVNYLGIESVDPATRSAKLSVPATYNMFGAFQVENCIEHLDEPGEWALNSQKGMLYYWPESGTPGDNIIAPVLDELIRVEGVNDPTLAGKKDHPVEGIVFEGLRFAHADRQKWLPQDKGIQHDWNLWDKANGLLRFRGARNCMVRDCTFSDSGSDGVRLDLFCQKITIEGSTFRDLGGTGVLLCGYGPGKKDVNRHNIIHNNEITRVGRLFLHSPGVFVWQSGHNRISNNHIYDQAYTGLVVSGVRRRFFATLFEEMGVKKNPFARWSCPEGTREHLPTIRWDEIKLTSATEWSAYEPYMHARENVIEFNEVHDCLKLLHDGNCIYLSGNGDGNIVRYNVTYNHTSGAMIRTDDDSHGSTVSHNLLFGTVSPQGIAIKGLNTSQHNAYINCVMGTGGAGNTVHPDSELSRNVFYFTSGAKLGSFHSKLERVGAGVDYNLYHHEDGSAGKLLAAQRKKDKGGKVDAHSVAGDPLFVDLAHGDLSYKPGSPAMALGIEPMSEEIVSRMGTTRDPFLKRFGSGMPLKIERDGAGHGSN</sequence>
<evidence type="ECO:0000313" key="2">
    <source>
        <dbReference type="EMBL" id="MBK1825538.1"/>
    </source>
</evidence>
<dbReference type="PANTHER" id="PTHR36453">
    <property type="entry name" value="SECRETED PROTEIN-RELATED"/>
    <property type="match status" value="1"/>
</dbReference>
<dbReference type="PANTHER" id="PTHR36453:SF1">
    <property type="entry name" value="RIGHT HANDED BETA HELIX DOMAIN-CONTAINING PROTEIN"/>
    <property type="match status" value="1"/>
</dbReference>
<accession>A0A934R986</accession>
<evidence type="ECO:0000259" key="1">
    <source>
        <dbReference type="Pfam" id="PF13229"/>
    </source>
</evidence>